<accession>A0A8H5LQ86</accession>
<dbReference type="EMBL" id="JAACJM010000027">
    <property type="protein sequence ID" value="KAF5365454.1"/>
    <property type="molecule type" value="Genomic_DNA"/>
</dbReference>
<reference evidence="1 2" key="1">
    <citation type="journal article" date="2020" name="ISME J.">
        <title>Uncovering the hidden diversity of litter-decomposition mechanisms in mushroom-forming fungi.</title>
        <authorList>
            <person name="Floudas D."/>
            <person name="Bentzer J."/>
            <person name="Ahren D."/>
            <person name="Johansson T."/>
            <person name="Persson P."/>
            <person name="Tunlid A."/>
        </authorList>
    </citation>
    <scope>NUCLEOTIDE SEQUENCE [LARGE SCALE GENOMIC DNA]</scope>
    <source>
        <strain evidence="1 2">CBS 291.85</strain>
    </source>
</reference>
<evidence type="ECO:0000313" key="2">
    <source>
        <dbReference type="Proteomes" id="UP000559256"/>
    </source>
</evidence>
<proteinExistence type="predicted"/>
<comment type="caution">
    <text evidence="1">The sequence shown here is derived from an EMBL/GenBank/DDBJ whole genome shotgun (WGS) entry which is preliminary data.</text>
</comment>
<dbReference type="Proteomes" id="UP000559256">
    <property type="component" value="Unassembled WGS sequence"/>
</dbReference>
<name>A0A8H5LQ86_9AGAR</name>
<keyword evidence="2" id="KW-1185">Reference proteome</keyword>
<dbReference type="AlphaFoldDB" id="A0A8H5LQ86"/>
<evidence type="ECO:0000313" key="1">
    <source>
        <dbReference type="EMBL" id="KAF5365454.1"/>
    </source>
</evidence>
<organism evidence="1 2">
    <name type="scientific">Tetrapyrgos nigripes</name>
    <dbReference type="NCBI Taxonomy" id="182062"/>
    <lineage>
        <taxon>Eukaryota</taxon>
        <taxon>Fungi</taxon>
        <taxon>Dikarya</taxon>
        <taxon>Basidiomycota</taxon>
        <taxon>Agaricomycotina</taxon>
        <taxon>Agaricomycetes</taxon>
        <taxon>Agaricomycetidae</taxon>
        <taxon>Agaricales</taxon>
        <taxon>Marasmiineae</taxon>
        <taxon>Marasmiaceae</taxon>
        <taxon>Tetrapyrgos</taxon>
    </lineage>
</organism>
<gene>
    <name evidence="1" type="ORF">D9758_010808</name>
</gene>
<sequence>MPVAPGPRTGHQKMTKSVASKQLEDIKKRLKILAEKVRNQFLFNSALTISQDIYTPKPIMGMLKDRLEMTQKGEVAHRFESTADVLGNAVLNWYLAIDEDYFHGPQATYRLPTTDLKAKETQAEWSTLAIYNDSPDTSLDFATQRSSTPISGPSNSDGEEISFGSLEMGLEGILLNLPMGHDPSCVNIQVDELNCAVGKGKIRKPDFLSSLLRPVRDYIILIVENKLQHRLAAEKQLISYMDDHKDDYPNIVGLAFVLDADGFVVGMFERDRDDGKIKGLENSVGMVWMSVLDPFFHNKMVEVWQESHDLL</sequence>
<protein>
    <submittedName>
        <fullName evidence="1">Uncharacterized protein</fullName>
    </submittedName>
</protein>